<dbReference type="InterPro" id="IPR007347">
    <property type="entry name" value="SpoVS"/>
</dbReference>
<proteinExistence type="predicted"/>
<dbReference type="Gene3D" id="3.30.110.20">
    <property type="entry name" value="Alba-like domain"/>
    <property type="match status" value="2"/>
</dbReference>
<feature type="compositionally biased region" description="Low complexity" evidence="1">
    <location>
        <begin position="105"/>
        <end position="123"/>
    </location>
</feature>
<comment type="caution">
    <text evidence="2">The sequence shown here is derived from an EMBL/GenBank/DDBJ whole genome shotgun (WGS) entry which is preliminary data.</text>
</comment>
<dbReference type="InterPro" id="IPR036882">
    <property type="entry name" value="Alba-like_dom_sf"/>
</dbReference>
<accession>A0A8S1IVM0</accession>
<protein>
    <submittedName>
        <fullName evidence="2">Uncharacterized protein</fullName>
    </submittedName>
</protein>
<dbReference type="EMBL" id="CAJHUC010000962">
    <property type="protein sequence ID" value="CAD7699156.1"/>
    <property type="molecule type" value="Genomic_DNA"/>
</dbReference>
<sequence length="366" mass="38618">MALGRLCRSLGGLCSAYGAPAAADLCRAPASAWRCLPSSPLSVLADPAPHAEGEATSRATSEPSSSAAVSDQGDIEQLPDQDAVPNAQPASTFTPSDHAARSVDGAGSSSGPPTSGGDPVGGSAAEKQAFAFPNDASDRDAAFVLVKKDAVVGKISAAILNRLRAGKRVVMYSTGDASVSNAVKSMALARLWLGKAPVGDDSAQAAAVDFGCRVVHQPGAADDRISKFMFALQKVEYRVDSADIPPEQIFRPEKNTDGRSYGSLIASNLELGRSVAINAMGPRPVAAMVLAHTWARKMLRSAGHDCLCFPEFHTVKVPEWGDRTVVQMMFKKVPFDVEQDFKPEWRPRWADPSAGSHSELSTEADR</sequence>
<name>A0A8S1IVM0_9CHLO</name>
<feature type="compositionally biased region" description="Polar residues" evidence="1">
    <location>
        <begin position="355"/>
        <end position="366"/>
    </location>
</feature>
<evidence type="ECO:0000313" key="2">
    <source>
        <dbReference type="EMBL" id="CAD7699156.1"/>
    </source>
</evidence>
<organism evidence="2 3">
    <name type="scientific">Ostreobium quekettii</name>
    <dbReference type="NCBI Taxonomy" id="121088"/>
    <lineage>
        <taxon>Eukaryota</taxon>
        <taxon>Viridiplantae</taxon>
        <taxon>Chlorophyta</taxon>
        <taxon>core chlorophytes</taxon>
        <taxon>Ulvophyceae</taxon>
        <taxon>TCBD clade</taxon>
        <taxon>Bryopsidales</taxon>
        <taxon>Ostreobineae</taxon>
        <taxon>Ostreobiaceae</taxon>
        <taxon>Ostreobium</taxon>
    </lineage>
</organism>
<dbReference type="Proteomes" id="UP000708148">
    <property type="component" value="Unassembled WGS sequence"/>
</dbReference>
<evidence type="ECO:0000256" key="1">
    <source>
        <dbReference type="SAM" id="MobiDB-lite"/>
    </source>
</evidence>
<dbReference type="GO" id="GO:0003676">
    <property type="term" value="F:nucleic acid binding"/>
    <property type="evidence" value="ECO:0007669"/>
    <property type="project" value="InterPro"/>
</dbReference>
<feature type="region of interest" description="Disordered" evidence="1">
    <location>
        <begin position="346"/>
        <end position="366"/>
    </location>
</feature>
<feature type="region of interest" description="Disordered" evidence="1">
    <location>
        <begin position="46"/>
        <end position="124"/>
    </location>
</feature>
<feature type="compositionally biased region" description="Polar residues" evidence="1">
    <location>
        <begin position="57"/>
        <end position="69"/>
    </location>
</feature>
<gene>
    <name evidence="2" type="ORF">OSTQU699_LOCUS4515</name>
</gene>
<keyword evidence="3" id="KW-1185">Reference proteome</keyword>
<evidence type="ECO:0000313" key="3">
    <source>
        <dbReference type="Proteomes" id="UP000708148"/>
    </source>
</evidence>
<dbReference type="AlphaFoldDB" id="A0A8S1IVM0"/>
<reference evidence="2" key="1">
    <citation type="submission" date="2020-12" db="EMBL/GenBank/DDBJ databases">
        <authorList>
            <person name="Iha C."/>
        </authorList>
    </citation>
    <scope>NUCLEOTIDE SEQUENCE</scope>
</reference>
<dbReference type="Pfam" id="PF04232">
    <property type="entry name" value="SpoVS"/>
    <property type="match status" value="1"/>
</dbReference>